<accession>X0XUD6</accession>
<comment type="caution">
    <text evidence="1">The sequence shown here is derived from an EMBL/GenBank/DDBJ whole genome shotgun (WGS) entry which is preliminary data.</text>
</comment>
<name>X0XUD6_9ZZZZ</name>
<dbReference type="AlphaFoldDB" id="X0XUD6"/>
<proteinExistence type="predicted"/>
<feature type="non-terminal residue" evidence="1">
    <location>
        <position position="30"/>
    </location>
</feature>
<evidence type="ECO:0000313" key="1">
    <source>
        <dbReference type="EMBL" id="GAG46925.1"/>
    </source>
</evidence>
<gene>
    <name evidence="1" type="ORF">S01H1_80332</name>
</gene>
<organism evidence="1">
    <name type="scientific">marine sediment metagenome</name>
    <dbReference type="NCBI Taxonomy" id="412755"/>
    <lineage>
        <taxon>unclassified sequences</taxon>
        <taxon>metagenomes</taxon>
        <taxon>ecological metagenomes</taxon>
    </lineage>
</organism>
<reference evidence="1" key="1">
    <citation type="journal article" date="2014" name="Front. Microbiol.">
        <title>High frequency of phylogenetically diverse reductive dehalogenase-homologous genes in deep subseafloor sedimentary metagenomes.</title>
        <authorList>
            <person name="Kawai M."/>
            <person name="Futagami T."/>
            <person name="Toyoda A."/>
            <person name="Takaki Y."/>
            <person name="Nishi S."/>
            <person name="Hori S."/>
            <person name="Arai W."/>
            <person name="Tsubouchi T."/>
            <person name="Morono Y."/>
            <person name="Uchiyama I."/>
            <person name="Ito T."/>
            <person name="Fujiyama A."/>
            <person name="Inagaki F."/>
            <person name="Takami H."/>
        </authorList>
    </citation>
    <scope>NUCLEOTIDE SEQUENCE</scope>
    <source>
        <strain evidence="1">Expedition CK06-06</strain>
    </source>
</reference>
<dbReference type="EMBL" id="BARS01054239">
    <property type="protein sequence ID" value="GAG46925.1"/>
    <property type="molecule type" value="Genomic_DNA"/>
</dbReference>
<protein>
    <submittedName>
        <fullName evidence="1">Uncharacterized protein</fullName>
    </submittedName>
</protein>
<sequence length="30" mass="3506">MKKLPSVEYGTAGEELVQLSKYRDKQKHIE</sequence>